<dbReference type="Proteomes" id="UP000182987">
    <property type="component" value="Chromosome"/>
</dbReference>
<dbReference type="Gene3D" id="1.10.10.10">
    <property type="entry name" value="Winged helix-like DNA-binding domain superfamily/Winged helix DNA-binding domain"/>
    <property type="match status" value="1"/>
</dbReference>
<dbReference type="InterPro" id="IPR052704">
    <property type="entry name" value="ECF_Sigma-70_Domain"/>
</dbReference>
<dbReference type="PANTHER" id="PTHR30173:SF36">
    <property type="entry name" value="ECF RNA POLYMERASE SIGMA FACTOR SIGJ"/>
    <property type="match status" value="1"/>
</dbReference>
<dbReference type="GO" id="GO:0006352">
    <property type="term" value="P:DNA-templated transcription initiation"/>
    <property type="evidence" value="ECO:0007669"/>
    <property type="project" value="InterPro"/>
</dbReference>
<dbReference type="KEGG" id="lrz:BJI69_20635"/>
<dbReference type="AlphaFoldDB" id="A0A0G9HES3"/>
<dbReference type="STRING" id="1440763.BJI69_20635"/>
<dbReference type="GO" id="GO:0003677">
    <property type="term" value="F:DNA binding"/>
    <property type="evidence" value="ECO:0007669"/>
    <property type="project" value="InterPro"/>
</dbReference>
<sequence>MDERNDSFDVVWPGLLALLDDLPTDARVAFLLSQVFDMRLDDVAALLRSDAAHCRELVERAREQIHAVRHEKKERGGAL</sequence>
<dbReference type="EMBL" id="CP017480">
    <property type="protein sequence ID" value="APG06068.1"/>
    <property type="molecule type" value="Genomic_DNA"/>
</dbReference>
<dbReference type="InterPro" id="IPR013324">
    <property type="entry name" value="RNA_pol_sigma_r3/r4-like"/>
</dbReference>
<evidence type="ECO:0000313" key="2">
    <source>
        <dbReference type="Proteomes" id="UP000182987"/>
    </source>
</evidence>
<dbReference type="InterPro" id="IPR036388">
    <property type="entry name" value="WH-like_DNA-bd_sf"/>
</dbReference>
<reference evidence="2" key="1">
    <citation type="submission" date="2016-09" db="EMBL/GenBank/DDBJ databases">
        <authorList>
            <person name="Lysoe E."/>
        </authorList>
    </citation>
    <scope>NUCLEOTIDE SEQUENCE [LARGE SCALE GENOMIC DNA]</scope>
    <source>
        <strain evidence="2">LJ96T</strain>
    </source>
</reference>
<name>A0A0G9HES3_9GAMM</name>
<dbReference type="OrthoDB" id="5959353at2"/>
<protein>
    <submittedName>
        <fullName evidence="1">Uncharacterized protein</fullName>
    </submittedName>
</protein>
<evidence type="ECO:0000313" key="1">
    <source>
        <dbReference type="EMBL" id="APG06068.1"/>
    </source>
</evidence>
<dbReference type="GO" id="GO:0016987">
    <property type="term" value="F:sigma factor activity"/>
    <property type="evidence" value="ECO:0007669"/>
    <property type="project" value="InterPro"/>
</dbReference>
<dbReference type="PANTHER" id="PTHR30173">
    <property type="entry name" value="SIGMA 19 FACTOR"/>
    <property type="match status" value="1"/>
</dbReference>
<proteinExistence type="predicted"/>
<gene>
    <name evidence="1" type="ORF">BJI69_20635</name>
</gene>
<keyword evidence="2" id="KW-1185">Reference proteome</keyword>
<dbReference type="Pfam" id="PF08281">
    <property type="entry name" value="Sigma70_r4_2"/>
    <property type="match status" value="1"/>
</dbReference>
<organism evidence="1 2">
    <name type="scientific">Luteibacter rhizovicinus DSM 16549</name>
    <dbReference type="NCBI Taxonomy" id="1440763"/>
    <lineage>
        <taxon>Bacteria</taxon>
        <taxon>Pseudomonadati</taxon>
        <taxon>Pseudomonadota</taxon>
        <taxon>Gammaproteobacteria</taxon>
        <taxon>Lysobacterales</taxon>
        <taxon>Rhodanobacteraceae</taxon>
        <taxon>Luteibacter</taxon>
    </lineage>
</organism>
<dbReference type="SUPFAM" id="SSF88659">
    <property type="entry name" value="Sigma3 and sigma4 domains of RNA polymerase sigma factors"/>
    <property type="match status" value="1"/>
</dbReference>
<dbReference type="RefSeq" id="WP_046966313.1">
    <property type="nucleotide sequence ID" value="NZ_CP017480.1"/>
</dbReference>
<accession>A0A0G9HES3</accession>
<dbReference type="InterPro" id="IPR013249">
    <property type="entry name" value="RNA_pol_sigma70_r4_t2"/>
</dbReference>
<dbReference type="PATRIC" id="fig|1440763.5.peg.282"/>